<dbReference type="SUPFAM" id="SSF46689">
    <property type="entry name" value="Homeodomain-like"/>
    <property type="match status" value="1"/>
</dbReference>
<dbReference type="PANTHER" id="PTHR30055:SF234">
    <property type="entry name" value="HTH-TYPE TRANSCRIPTIONAL REGULATOR BETI"/>
    <property type="match status" value="1"/>
</dbReference>
<name>A0A8H9IT83_9PSEU</name>
<keyword evidence="3" id="KW-0804">Transcription</keyword>
<dbReference type="Proteomes" id="UP000658656">
    <property type="component" value="Unassembled WGS sequence"/>
</dbReference>
<gene>
    <name evidence="5" type="ORF">GCM10017566_37790</name>
</gene>
<dbReference type="Pfam" id="PF00440">
    <property type="entry name" value="TetR_N"/>
    <property type="match status" value="1"/>
</dbReference>
<sequence length="207" mass="22372">MRVSVDLQPELGLSVTEAARRAQIVSTTIATIAELGYRKATFARIKERAGLSSTRIIGYHFGTKAGLIQAVVTTVLGIKEKFLLERAAGTTDRAEMLRAHIETEVAFLRDCPECVRVLREVTANAGDPDGWHPAGPMLKDLQAGQFERLLRQGQQEGAFGTFSPPVMARTIAQAIDGAAEAYAADPSLDLDAYAAELVTLFVRATAR</sequence>
<keyword evidence="6" id="KW-1185">Reference proteome</keyword>
<dbReference type="InterPro" id="IPR009057">
    <property type="entry name" value="Homeodomain-like_sf"/>
</dbReference>
<dbReference type="AlphaFoldDB" id="A0A8H9IT83"/>
<evidence type="ECO:0000313" key="6">
    <source>
        <dbReference type="Proteomes" id="UP000658656"/>
    </source>
</evidence>
<dbReference type="PANTHER" id="PTHR30055">
    <property type="entry name" value="HTH-TYPE TRANSCRIPTIONAL REGULATOR RUTR"/>
    <property type="match status" value="1"/>
</dbReference>
<proteinExistence type="predicted"/>
<dbReference type="Gene3D" id="1.10.10.60">
    <property type="entry name" value="Homeodomain-like"/>
    <property type="match status" value="1"/>
</dbReference>
<reference evidence="5" key="1">
    <citation type="journal article" date="2014" name="Int. J. Syst. Evol. Microbiol.">
        <title>Complete genome sequence of Corynebacterium casei LMG S-19264T (=DSM 44701T), isolated from a smear-ripened cheese.</title>
        <authorList>
            <consortium name="US DOE Joint Genome Institute (JGI-PGF)"/>
            <person name="Walter F."/>
            <person name="Albersmeier A."/>
            <person name="Kalinowski J."/>
            <person name="Ruckert C."/>
        </authorList>
    </citation>
    <scope>NUCLEOTIDE SEQUENCE</scope>
    <source>
        <strain evidence="5">CGMCC 4.7679</strain>
    </source>
</reference>
<keyword evidence="2" id="KW-0238">DNA-binding</keyword>
<evidence type="ECO:0000259" key="4">
    <source>
        <dbReference type="Pfam" id="PF00440"/>
    </source>
</evidence>
<evidence type="ECO:0000256" key="2">
    <source>
        <dbReference type="ARBA" id="ARBA00023125"/>
    </source>
</evidence>
<dbReference type="InterPro" id="IPR036271">
    <property type="entry name" value="Tet_transcr_reg_TetR-rel_C_sf"/>
</dbReference>
<dbReference type="OrthoDB" id="9806334at2"/>
<dbReference type="GO" id="GO:0000976">
    <property type="term" value="F:transcription cis-regulatory region binding"/>
    <property type="evidence" value="ECO:0007669"/>
    <property type="project" value="TreeGrafter"/>
</dbReference>
<keyword evidence="1" id="KW-0805">Transcription regulation</keyword>
<dbReference type="Gene3D" id="1.10.357.10">
    <property type="entry name" value="Tetracycline Repressor, domain 2"/>
    <property type="match status" value="1"/>
</dbReference>
<dbReference type="SUPFAM" id="SSF48498">
    <property type="entry name" value="Tetracyclin repressor-like, C-terminal domain"/>
    <property type="match status" value="1"/>
</dbReference>
<evidence type="ECO:0000256" key="1">
    <source>
        <dbReference type="ARBA" id="ARBA00023015"/>
    </source>
</evidence>
<reference evidence="5" key="2">
    <citation type="submission" date="2020-09" db="EMBL/GenBank/DDBJ databases">
        <authorList>
            <person name="Sun Q."/>
            <person name="Zhou Y."/>
        </authorList>
    </citation>
    <scope>NUCLEOTIDE SEQUENCE</scope>
    <source>
        <strain evidence="5">CGMCC 4.7679</strain>
    </source>
</reference>
<dbReference type="RefSeq" id="WP_145937744.1">
    <property type="nucleotide sequence ID" value="NZ_BNAV01000005.1"/>
</dbReference>
<comment type="caution">
    <text evidence="5">The sequence shown here is derived from an EMBL/GenBank/DDBJ whole genome shotgun (WGS) entry which is preliminary data.</text>
</comment>
<evidence type="ECO:0000313" key="5">
    <source>
        <dbReference type="EMBL" id="GHF60865.1"/>
    </source>
</evidence>
<feature type="domain" description="HTH tetR-type" evidence="4">
    <location>
        <begin position="24"/>
        <end position="71"/>
    </location>
</feature>
<dbReference type="EMBL" id="BNAV01000005">
    <property type="protein sequence ID" value="GHF60865.1"/>
    <property type="molecule type" value="Genomic_DNA"/>
</dbReference>
<dbReference type="InterPro" id="IPR050109">
    <property type="entry name" value="HTH-type_TetR-like_transc_reg"/>
</dbReference>
<organism evidence="5 6">
    <name type="scientific">Amycolatopsis bartoniae</name>
    <dbReference type="NCBI Taxonomy" id="941986"/>
    <lineage>
        <taxon>Bacteria</taxon>
        <taxon>Bacillati</taxon>
        <taxon>Actinomycetota</taxon>
        <taxon>Actinomycetes</taxon>
        <taxon>Pseudonocardiales</taxon>
        <taxon>Pseudonocardiaceae</taxon>
        <taxon>Amycolatopsis</taxon>
    </lineage>
</organism>
<dbReference type="InterPro" id="IPR001647">
    <property type="entry name" value="HTH_TetR"/>
</dbReference>
<dbReference type="GO" id="GO:0003700">
    <property type="term" value="F:DNA-binding transcription factor activity"/>
    <property type="evidence" value="ECO:0007669"/>
    <property type="project" value="TreeGrafter"/>
</dbReference>
<evidence type="ECO:0000256" key="3">
    <source>
        <dbReference type="ARBA" id="ARBA00023163"/>
    </source>
</evidence>
<protein>
    <submittedName>
        <fullName evidence="5">TetR family transcriptional regulator</fullName>
    </submittedName>
</protein>
<accession>A0A8H9IT83</accession>